<sequence>MVNWRRSEYWKRNTNSNSIVKTPNSRFQPITIKIGLKFVRRGRLRGCLRPRRPSPPTTLRMMPPPLAISTTLKRKKWTEEEERSLIEKYAEMQTDGILARMRTREKKFRPIAAHVNAGHHCIDSVAYPFLWSWKDASTKVQNMRHQYLLVKQKLLSSSTSASANEPDWSQGLSLWPNFLLYRDVFGDAPLPLKPPDPTSSLAAPEPLASPADADGDLGIGLGFDCSDEDGGFDYEDASHPLSLPPPELSFLSARRKKKKRRRREGREWARVSLALAELREREERLEERARQAHDEEEKERESRGVEEVERLRRREEEEREWEERMEHRRADWRKRMEVMMEQHRAEMEQIQARVLHEQQAVVNQLIGIISHWAAGVSGSGIGDVAAMGGGNGAGGQHYMSQTMQGMHHVNGMVTGENRVGNDGPDDQFIVDE</sequence>
<feature type="region of interest" description="Disordered" evidence="1">
    <location>
        <begin position="192"/>
        <end position="256"/>
    </location>
</feature>
<reference evidence="2" key="1">
    <citation type="journal article" date="2022" name="Front. Genet.">
        <title>Chromosome-Scale Assembly of the Dendrobium nobile Genome Provides Insights Into the Molecular Mechanism of the Biosynthesis of the Medicinal Active Ingredient of Dendrobium.</title>
        <authorList>
            <person name="Xu Q."/>
            <person name="Niu S.-C."/>
            <person name="Li K.-L."/>
            <person name="Zheng P.-J."/>
            <person name="Zhang X.-J."/>
            <person name="Jia Y."/>
            <person name="Liu Y."/>
            <person name="Niu Y.-X."/>
            <person name="Yu L.-H."/>
            <person name="Chen D.-F."/>
            <person name="Zhang G.-Q."/>
        </authorList>
    </citation>
    <scope>NUCLEOTIDE SEQUENCE</scope>
    <source>
        <tissue evidence="2">Leaf</tissue>
    </source>
</reference>
<comment type="caution">
    <text evidence="2">The sequence shown here is derived from an EMBL/GenBank/DDBJ whole genome shotgun (WGS) entry which is preliminary data.</text>
</comment>
<feature type="region of interest" description="Disordered" evidence="1">
    <location>
        <begin position="287"/>
        <end position="307"/>
    </location>
</feature>
<proteinExistence type="predicted"/>
<dbReference type="PANTHER" id="PTHR37076">
    <property type="entry name" value="HISTONE-LYSINE N-METHYLTRANSFERASE, H3 LYSINE-79 SPECIFIC-LIKE-RELATED"/>
    <property type="match status" value="1"/>
</dbReference>
<dbReference type="PANTHER" id="PTHR37076:SF4">
    <property type="entry name" value="HISTONE-LYSINE N-METHYLTRANSFERASE, H3 LYSINE-79 SPECIFIC-LIKE"/>
    <property type="match status" value="1"/>
</dbReference>
<evidence type="ECO:0000256" key="1">
    <source>
        <dbReference type="SAM" id="MobiDB-lite"/>
    </source>
</evidence>
<keyword evidence="3" id="KW-1185">Reference proteome</keyword>
<dbReference type="Proteomes" id="UP000829196">
    <property type="component" value="Unassembled WGS sequence"/>
</dbReference>
<dbReference type="OrthoDB" id="1725125at2759"/>
<name>A0A8T3A7X8_DENNO</name>
<dbReference type="EMBL" id="JAGYWB010000018">
    <property type="protein sequence ID" value="KAI0492656.1"/>
    <property type="molecule type" value="Genomic_DNA"/>
</dbReference>
<feature type="compositionally biased region" description="Acidic residues" evidence="1">
    <location>
        <begin position="225"/>
        <end position="235"/>
    </location>
</feature>
<organism evidence="2 3">
    <name type="scientific">Dendrobium nobile</name>
    <name type="common">Orchid</name>
    <dbReference type="NCBI Taxonomy" id="94219"/>
    <lineage>
        <taxon>Eukaryota</taxon>
        <taxon>Viridiplantae</taxon>
        <taxon>Streptophyta</taxon>
        <taxon>Embryophyta</taxon>
        <taxon>Tracheophyta</taxon>
        <taxon>Spermatophyta</taxon>
        <taxon>Magnoliopsida</taxon>
        <taxon>Liliopsida</taxon>
        <taxon>Asparagales</taxon>
        <taxon>Orchidaceae</taxon>
        <taxon>Epidendroideae</taxon>
        <taxon>Malaxideae</taxon>
        <taxon>Dendrobiinae</taxon>
        <taxon>Dendrobium</taxon>
    </lineage>
</organism>
<evidence type="ECO:0000313" key="2">
    <source>
        <dbReference type="EMBL" id="KAI0492656.1"/>
    </source>
</evidence>
<protein>
    <submittedName>
        <fullName evidence="2">Uncharacterized protein</fullName>
    </submittedName>
</protein>
<dbReference type="AlphaFoldDB" id="A0A8T3A7X8"/>
<dbReference type="SMR" id="A0A8T3A7X8"/>
<evidence type="ECO:0000313" key="3">
    <source>
        <dbReference type="Proteomes" id="UP000829196"/>
    </source>
</evidence>
<feature type="compositionally biased region" description="Low complexity" evidence="1">
    <location>
        <begin position="199"/>
        <end position="212"/>
    </location>
</feature>
<gene>
    <name evidence="2" type="ORF">KFK09_026932</name>
</gene>
<accession>A0A8T3A7X8</accession>